<accession>A0A7S0DKF1</accession>
<evidence type="ECO:0000259" key="4">
    <source>
        <dbReference type="PROSITE" id="PS50405"/>
    </source>
</evidence>
<dbReference type="InterPro" id="IPR010987">
    <property type="entry name" value="Glutathione-S-Trfase_C-like"/>
</dbReference>
<dbReference type="GO" id="GO:0005737">
    <property type="term" value="C:cytoplasm"/>
    <property type="evidence" value="ECO:0007669"/>
    <property type="project" value="TreeGrafter"/>
</dbReference>
<dbReference type="Gene3D" id="3.40.30.10">
    <property type="entry name" value="Glutaredoxin"/>
    <property type="match status" value="1"/>
</dbReference>
<dbReference type="InterPro" id="IPR036249">
    <property type="entry name" value="Thioredoxin-like_sf"/>
</dbReference>
<sequence length="327" mass="37208">MESKKDSKEVASRRAKGEFVRGVSTLREFIHPDGKFPPEADRYHLIVAYNCPWCHRVVLARAILGLEAAVSMDVLFPIRSDTDDPKGAGLWRFVPSGEVGKVKLDLCTQNSIGEEKYVVDIYKRCGAKQTSVPILYDKKTKTIVNNESAEIVRMFGQWMGGLGRKGAPELYPEDKIKDINAANEWIYHEINNGAYRAGFAKAQEPYEKAYDTYFKALEKLDKILANQKFVCGDKMTEADVRLFPTIFRHDAVYYVRMKLNKAFIFHYPNLWRWLSDMYNSPGVASASPLHHMKAGYFGRTGNRVIPKGPPGYPECFKSPVPPKFSKY</sequence>
<feature type="binding site" evidence="2">
    <location>
        <position position="91"/>
    </location>
    <ligand>
        <name>glutathione</name>
        <dbReference type="ChEBI" id="CHEBI:57925"/>
    </ligand>
</feature>
<feature type="site" description="Lowers pKa of active site Cys" evidence="3">
    <location>
        <position position="253"/>
    </location>
</feature>
<evidence type="ECO:0000256" key="2">
    <source>
        <dbReference type="PIRSR" id="PIRSR015753-2"/>
    </source>
</evidence>
<feature type="binding site" evidence="2">
    <location>
        <begin position="147"/>
        <end position="148"/>
    </location>
    <ligand>
        <name>glutathione</name>
        <dbReference type="ChEBI" id="CHEBI:57925"/>
    </ligand>
</feature>
<dbReference type="EMBL" id="HBEM01024583">
    <property type="protein sequence ID" value="CAD8457734.1"/>
    <property type="molecule type" value="Transcribed_RNA"/>
</dbReference>
<dbReference type="AlphaFoldDB" id="A0A7S0DKF1"/>
<dbReference type="InterPro" id="IPR004045">
    <property type="entry name" value="Glutathione_S-Trfase_N"/>
</dbReference>
<dbReference type="CDD" id="cd03190">
    <property type="entry name" value="GST_C_Omega_like"/>
    <property type="match status" value="1"/>
</dbReference>
<dbReference type="PANTHER" id="PTHR32419">
    <property type="entry name" value="GLUTATHIONYL-HYDROQUINONE REDUCTASE"/>
    <property type="match status" value="1"/>
</dbReference>
<evidence type="ECO:0000256" key="3">
    <source>
        <dbReference type="PIRSR" id="PIRSR015753-3"/>
    </source>
</evidence>
<name>A0A7S0DKF1_9EUKA</name>
<dbReference type="PROSITE" id="PS50405">
    <property type="entry name" value="GST_CTER"/>
    <property type="match status" value="1"/>
</dbReference>
<protein>
    <recommendedName>
        <fullName evidence="4">GST C-terminal domain-containing protein</fullName>
    </recommendedName>
</protein>
<evidence type="ECO:0000256" key="1">
    <source>
        <dbReference type="PIRSR" id="PIRSR015753-1"/>
    </source>
</evidence>
<evidence type="ECO:0000313" key="5">
    <source>
        <dbReference type="EMBL" id="CAD8457734.1"/>
    </source>
</evidence>
<dbReference type="PANTHER" id="PTHR32419:SF6">
    <property type="entry name" value="GLUTATHIONE S-TRANSFERASE OMEGA-LIKE 1-RELATED"/>
    <property type="match status" value="1"/>
</dbReference>
<dbReference type="InterPro" id="IPR016639">
    <property type="entry name" value="GST_Omega/GSH"/>
</dbReference>
<dbReference type="GO" id="GO:0004364">
    <property type="term" value="F:glutathione transferase activity"/>
    <property type="evidence" value="ECO:0007669"/>
    <property type="project" value="InterPro"/>
</dbReference>
<gene>
    <name evidence="5" type="ORF">LAMO00422_LOCUS16685</name>
</gene>
<feature type="domain" description="GST C-terminal" evidence="4">
    <location>
        <begin position="172"/>
        <end position="296"/>
    </location>
</feature>
<dbReference type="InterPro" id="IPR036282">
    <property type="entry name" value="Glutathione-S-Trfase_C_sf"/>
</dbReference>
<dbReference type="SUPFAM" id="SSF47616">
    <property type="entry name" value="GST C-terminal domain-like"/>
    <property type="match status" value="1"/>
</dbReference>
<reference evidence="5" key="1">
    <citation type="submission" date="2021-01" db="EMBL/GenBank/DDBJ databases">
        <authorList>
            <person name="Corre E."/>
            <person name="Pelletier E."/>
            <person name="Niang G."/>
            <person name="Scheremetjew M."/>
            <person name="Finn R."/>
            <person name="Kale V."/>
            <person name="Holt S."/>
            <person name="Cochrane G."/>
            <person name="Meng A."/>
            <person name="Brown T."/>
            <person name="Cohen L."/>
        </authorList>
    </citation>
    <scope>NUCLEOTIDE SEQUENCE</scope>
    <source>
        <strain evidence="5">CCMP2058</strain>
    </source>
</reference>
<proteinExistence type="predicted"/>
<dbReference type="Pfam" id="PF13409">
    <property type="entry name" value="GST_N_2"/>
    <property type="match status" value="1"/>
</dbReference>
<feature type="active site" description="Nucleophile" evidence="1">
    <location>
        <position position="51"/>
    </location>
</feature>
<feature type="site" description="Lowers pKa of active site Cys" evidence="3">
    <location>
        <position position="296"/>
    </location>
</feature>
<dbReference type="Gene3D" id="1.20.1050.10">
    <property type="match status" value="1"/>
</dbReference>
<dbReference type="InterPro" id="IPR047047">
    <property type="entry name" value="GST_Omega-like_C"/>
</dbReference>
<dbReference type="SUPFAM" id="SSF52833">
    <property type="entry name" value="Thioredoxin-like"/>
    <property type="match status" value="1"/>
</dbReference>
<feature type="active site" description="Proton donor/acceptor" evidence="1">
    <location>
        <position position="195"/>
    </location>
</feature>
<dbReference type="PIRSF" id="PIRSF015753">
    <property type="entry name" value="GST"/>
    <property type="match status" value="1"/>
</dbReference>
<dbReference type="Pfam" id="PF13410">
    <property type="entry name" value="GST_C_2"/>
    <property type="match status" value="1"/>
</dbReference>
<organism evidence="5">
    <name type="scientific">Amorphochlora amoebiformis</name>
    <dbReference type="NCBI Taxonomy" id="1561963"/>
    <lineage>
        <taxon>Eukaryota</taxon>
        <taxon>Sar</taxon>
        <taxon>Rhizaria</taxon>
        <taxon>Cercozoa</taxon>
        <taxon>Chlorarachniophyceae</taxon>
        <taxon>Amorphochlora</taxon>
    </lineage>
</organism>